<dbReference type="OrthoDB" id="9788285at2"/>
<comment type="caution">
    <text evidence="13">The sequence shown here is derived from an EMBL/GenBank/DDBJ whole genome shotgun (WGS) entry which is preliminary data.</text>
</comment>
<evidence type="ECO:0000256" key="3">
    <source>
        <dbReference type="ARBA" id="ARBA00022538"/>
    </source>
</evidence>
<feature type="region of interest" description="Disordered" evidence="12">
    <location>
        <begin position="67"/>
        <end position="108"/>
    </location>
</feature>
<evidence type="ECO:0000256" key="9">
    <source>
        <dbReference type="ARBA" id="ARBA00023065"/>
    </source>
</evidence>
<proteinExistence type="inferred from homology"/>
<dbReference type="GO" id="GO:0005524">
    <property type="term" value="F:ATP binding"/>
    <property type="evidence" value="ECO:0007669"/>
    <property type="project" value="UniProtKB-UniRule"/>
</dbReference>
<dbReference type="PIRSF" id="PIRSF001296">
    <property type="entry name" value="K_ATPase_KdpC"/>
    <property type="match status" value="1"/>
</dbReference>
<keyword evidence="5 11" id="KW-0547">Nucleotide-binding</keyword>
<evidence type="ECO:0000313" key="13">
    <source>
        <dbReference type="EMBL" id="TGB07275.1"/>
    </source>
</evidence>
<dbReference type="RefSeq" id="WP_135339963.1">
    <property type="nucleotide sequence ID" value="NZ_JBHLTX010000013.1"/>
</dbReference>
<dbReference type="Pfam" id="PF02669">
    <property type="entry name" value="KdpC"/>
    <property type="match status" value="1"/>
</dbReference>
<dbReference type="NCBIfam" id="TIGR00681">
    <property type="entry name" value="kdpC"/>
    <property type="match status" value="1"/>
</dbReference>
<evidence type="ECO:0000256" key="5">
    <source>
        <dbReference type="ARBA" id="ARBA00022741"/>
    </source>
</evidence>
<sequence>MTRPLPTWIRLHLSSLRMLLLFTALTGLLYPLAVTGAAQALFGHEANGSRIERNGAVVGSSLLGQRFDLRGKSPHQPGERPRPDPRWFQPRPSAGGYDPLASGASNLGPRSGRLLAAIDRRRTDIARFNHVDPATVPADALTAGGSGLDPHISRAYARLQTARVARARGLSKTAVDALVNAHLQSRILGFLGEERVNVVELNAALSRMR</sequence>
<keyword evidence="6 11" id="KW-0067">ATP-binding</keyword>
<dbReference type="GO" id="GO:0005886">
    <property type="term" value="C:plasma membrane"/>
    <property type="evidence" value="ECO:0007669"/>
    <property type="project" value="UniProtKB-SubCell"/>
</dbReference>
<evidence type="ECO:0000256" key="11">
    <source>
        <dbReference type="HAMAP-Rule" id="MF_00276"/>
    </source>
</evidence>
<keyword evidence="14" id="KW-1185">Reference proteome</keyword>
<evidence type="ECO:0000256" key="10">
    <source>
        <dbReference type="ARBA" id="ARBA00023136"/>
    </source>
</evidence>
<comment type="similarity">
    <text evidence="11">Belongs to the KdpC family.</text>
</comment>
<comment type="subunit">
    <text evidence="11">The system is composed of three essential subunits: KdpA, KdpB and KdpC.</text>
</comment>
<keyword evidence="10 11" id="KW-0472">Membrane</keyword>
<comment type="function">
    <text evidence="11">Part of the high-affinity ATP-driven potassium transport (or Kdp) system, which catalyzes the hydrolysis of ATP coupled with the electrogenic transport of potassium into the cytoplasm. This subunit acts as a catalytic chaperone that increases the ATP-binding affinity of the ATP-hydrolyzing subunit KdpB by the formation of a transient KdpB/KdpC/ATP ternary complex.</text>
</comment>
<organism evidence="13 14">
    <name type="scientific">Streptomyces palmae</name>
    <dbReference type="NCBI Taxonomy" id="1701085"/>
    <lineage>
        <taxon>Bacteria</taxon>
        <taxon>Bacillati</taxon>
        <taxon>Actinomycetota</taxon>
        <taxon>Actinomycetes</taxon>
        <taxon>Kitasatosporales</taxon>
        <taxon>Streptomycetaceae</taxon>
        <taxon>Streptomyces</taxon>
    </lineage>
</organism>
<dbReference type="Proteomes" id="UP000297948">
    <property type="component" value="Unassembled WGS sequence"/>
</dbReference>
<comment type="subcellular location">
    <subcellularLocation>
        <location evidence="11">Cell membrane</location>
        <topology evidence="11">Single-pass membrane protein</topology>
    </subcellularLocation>
</comment>
<feature type="compositionally biased region" description="Basic and acidic residues" evidence="12">
    <location>
        <begin position="67"/>
        <end position="85"/>
    </location>
</feature>
<evidence type="ECO:0000256" key="12">
    <source>
        <dbReference type="SAM" id="MobiDB-lite"/>
    </source>
</evidence>
<reference evidence="13 14" key="1">
    <citation type="submission" date="2019-03" db="EMBL/GenBank/DDBJ databases">
        <authorList>
            <person name="Gonzalez-Pimentel J.L."/>
        </authorList>
    </citation>
    <scope>NUCLEOTIDE SEQUENCE [LARGE SCALE GENOMIC DNA]</scope>
    <source>
        <strain evidence="13 14">JCM 31289</strain>
    </source>
</reference>
<evidence type="ECO:0000256" key="6">
    <source>
        <dbReference type="ARBA" id="ARBA00022840"/>
    </source>
</evidence>
<dbReference type="EMBL" id="SRID01000153">
    <property type="protein sequence ID" value="TGB07275.1"/>
    <property type="molecule type" value="Genomic_DNA"/>
</dbReference>
<name>A0A4Z0H9W6_9ACTN</name>
<keyword evidence="4 11" id="KW-0812">Transmembrane</keyword>
<keyword evidence="3 11" id="KW-0633">Potassium transport</keyword>
<gene>
    <name evidence="11 13" type="primary">kdpC</name>
    <name evidence="13" type="ORF">E4099_17240</name>
</gene>
<evidence type="ECO:0000313" key="14">
    <source>
        <dbReference type="Proteomes" id="UP000297948"/>
    </source>
</evidence>
<dbReference type="AlphaFoldDB" id="A0A4Z0H9W6"/>
<evidence type="ECO:0000256" key="2">
    <source>
        <dbReference type="ARBA" id="ARBA00022475"/>
    </source>
</evidence>
<dbReference type="PANTHER" id="PTHR30042">
    <property type="entry name" value="POTASSIUM-TRANSPORTING ATPASE C CHAIN"/>
    <property type="match status" value="1"/>
</dbReference>
<keyword evidence="1 11" id="KW-0813">Transport</keyword>
<evidence type="ECO:0000256" key="7">
    <source>
        <dbReference type="ARBA" id="ARBA00022958"/>
    </source>
</evidence>
<keyword evidence="9 11" id="KW-0406">Ion transport</keyword>
<keyword evidence="8 11" id="KW-1133">Transmembrane helix</keyword>
<accession>A0A4Z0H9W6</accession>
<dbReference type="HAMAP" id="MF_00276">
    <property type="entry name" value="KdpC"/>
    <property type="match status" value="1"/>
</dbReference>
<dbReference type="InterPro" id="IPR003820">
    <property type="entry name" value="KdpC"/>
</dbReference>
<evidence type="ECO:0000256" key="1">
    <source>
        <dbReference type="ARBA" id="ARBA00022448"/>
    </source>
</evidence>
<dbReference type="PANTHER" id="PTHR30042:SF2">
    <property type="entry name" value="POTASSIUM-TRANSPORTING ATPASE KDPC SUBUNIT"/>
    <property type="match status" value="1"/>
</dbReference>
<evidence type="ECO:0000256" key="4">
    <source>
        <dbReference type="ARBA" id="ARBA00022692"/>
    </source>
</evidence>
<dbReference type="NCBIfam" id="NF001454">
    <property type="entry name" value="PRK00315.1"/>
    <property type="match status" value="1"/>
</dbReference>
<keyword evidence="2 11" id="KW-1003">Cell membrane</keyword>
<dbReference type="GO" id="GO:0008556">
    <property type="term" value="F:P-type potassium transmembrane transporter activity"/>
    <property type="evidence" value="ECO:0007669"/>
    <property type="project" value="InterPro"/>
</dbReference>
<keyword evidence="7 11" id="KW-0630">Potassium</keyword>
<protein>
    <recommendedName>
        <fullName evidence="11">Potassium-transporting ATPase KdpC subunit</fullName>
    </recommendedName>
    <alternativeName>
        <fullName evidence="11">ATP phosphohydrolase [potassium-transporting] C chain</fullName>
    </alternativeName>
    <alternativeName>
        <fullName evidence="11">Potassium-binding and translocating subunit C</fullName>
    </alternativeName>
    <alternativeName>
        <fullName evidence="11">Potassium-translocating ATPase C chain</fullName>
    </alternativeName>
</protein>
<evidence type="ECO:0000256" key="8">
    <source>
        <dbReference type="ARBA" id="ARBA00022989"/>
    </source>
</evidence>